<organism evidence="10 11">
    <name type="scientific">Hyalella azteca</name>
    <name type="common">Amphipod</name>
    <dbReference type="NCBI Taxonomy" id="294128"/>
    <lineage>
        <taxon>Eukaryota</taxon>
        <taxon>Metazoa</taxon>
        <taxon>Ecdysozoa</taxon>
        <taxon>Arthropoda</taxon>
        <taxon>Crustacea</taxon>
        <taxon>Multicrustacea</taxon>
        <taxon>Malacostraca</taxon>
        <taxon>Eumalacostraca</taxon>
        <taxon>Peracarida</taxon>
        <taxon>Amphipoda</taxon>
        <taxon>Senticaudata</taxon>
        <taxon>Talitrida</taxon>
        <taxon>Talitroidea</taxon>
        <taxon>Hyalellidae</taxon>
        <taxon>Hyalella</taxon>
    </lineage>
</organism>
<dbReference type="GO" id="GO:0016020">
    <property type="term" value="C:membrane"/>
    <property type="evidence" value="ECO:0007669"/>
    <property type="project" value="UniProtKB-SubCell"/>
</dbReference>
<evidence type="ECO:0000313" key="10">
    <source>
        <dbReference type="Proteomes" id="UP000694843"/>
    </source>
</evidence>
<feature type="transmembrane region" description="Helical" evidence="8">
    <location>
        <begin position="306"/>
        <end position="328"/>
    </location>
</feature>
<evidence type="ECO:0000256" key="7">
    <source>
        <dbReference type="SAM" id="MobiDB-lite"/>
    </source>
</evidence>
<keyword evidence="4" id="KW-0769">Symport</keyword>
<keyword evidence="9" id="KW-0732">Signal</keyword>
<dbReference type="AlphaFoldDB" id="A0A8B7NC82"/>
<evidence type="ECO:0000256" key="2">
    <source>
        <dbReference type="ARBA" id="ARBA00006528"/>
    </source>
</evidence>
<dbReference type="PANTHER" id="PTHR10361">
    <property type="entry name" value="SODIUM-BILE ACID COTRANSPORTER"/>
    <property type="match status" value="1"/>
</dbReference>
<evidence type="ECO:0000256" key="4">
    <source>
        <dbReference type="ARBA" id="ARBA00022847"/>
    </source>
</evidence>
<dbReference type="OrthoDB" id="203097at2759"/>
<dbReference type="Proteomes" id="UP000694843">
    <property type="component" value="Unplaced"/>
</dbReference>
<protein>
    <submittedName>
        <fullName evidence="11">Ileal sodium/bile acid cotransporter</fullName>
    </submittedName>
</protein>
<name>A0A8B7NC82_HYAAZ</name>
<dbReference type="GO" id="GO:0015293">
    <property type="term" value="F:symporter activity"/>
    <property type="evidence" value="ECO:0007669"/>
    <property type="project" value="UniProtKB-KW"/>
</dbReference>
<evidence type="ECO:0000256" key="6">
    <source>
        <dbReference type="ARBA" id="ARBA00023136"/>
    </source>
</evidence>
<gene>
    <name evidence="11" type="primary">LOC108668487</name>
</gene>
<feature type="transmembrane region" description="Helical" evidence="8">
    <location>
        <begin position="172"/>
        <end position="191"/>
    </location>
</feature>
<dbReference type="KEGG" id="hazt:108668487"/>
<feature type="chain" id="PRO_5038007905" evidence="9">
    <location>
        <begin position="22"/>
        <end position="486"/>
    </location>
</feature>
<evidence type="ECO:0000256" key="1">
    <source>
        <dbReference type="ARBA" id="ARBA00004141"/>
    </source>
</evidence>
<proteinExistence type="inferred from homology"/>
<keyword evidence="3 8" id="KW-0812">Transmembrane</keyword>
<feature type="transmembrane region" description="Helical" evidence="8">
    <location>
        <begin position="137"/>
        <end position="160"/>
    </location>
</feature>
<keyword evidence="4" id="KW-0813">Transport</keyword>
<dbReference type="OMA" id="YLYKRCT"/>
<keyword evidence="5 8" id="KW-1133">Transmembrane helix</keyword>
<dbReference type="InterPro" id="IPR004710">
    <property type="entry name" value="Bilac:Na_transpt"/>
</dbReference>
<dbReference type="RefSeq" id="XP_018011207.2">
    <property type="nucleotide sequence ID" value="XM_018155718.2"/>
</dbReference>
<reference evidence="11" key="1">
    <citation type="submission" date="2025-08" db="UniProtKB">
        <authorList>
            <consortium name="RefSeq"/>
        </authorList>
    </citation>
    <scope>IDENTIFICATION</scope>
    <source>
        <tissue evidence="11">Whole organism</tissue>
    </source>
</reference>
<feature type="signal peptide" evidence="9">
    <location>
        <begin position="1"/>
        <end position="21"/>
    </location>
</feature>
<evidence type="ECO:0000313" key="11">
    <source>
        <dbReference type="RefSeq" id="XP_018011207.2"/>
    </source>
</evidence>
<dbReference type="Pfam" id="PF01758">
    <property type="entry name" value="SBF"/>
    <property type="match status" value="1"/>
</dbReference>
<evidence type="ECO:0000256" key="5">
    <source>
        <dbReference type="ARBA" id="ARBA00022989"/>
    </source>
</evidence>
<feature type="transmembrane region" description="Helical" evidence="8">
    <location>
        <begin position="197"/>
        <end position="214"/>
    </location>
</feature>
<keyword evidence="6 8" id="KW-0472">Membrane</keyword>
<dbReference type="InterPro" id="IPR038770">
    <property type="entry name" value="Na+/solute_symporter_sf"/>
</dbReference>
<comment type="similarity">
    <text evidence="2">Belongs to the bile acid:sodium symporter (BASS) (TC 2.A.28) family.</text>
</comment>
<accession>A0A8B7NC82</accession>
<sequence>MTHRGCLLLMLLAAVTSSSVAEEATTPEPATPAVLFTPGNLLKMPLDDVYDVVWTTTLLDVSQVVINVTDESVITVLVESEVIGIFDGTNVTYSGTFNVSADFIGVSTITVQLLDAQDKVLGTGELEASVILRYQKLVSIFSTSLGVLVALVNVTIGSTINLELVKNIIKRPVGPIVGLFCQYVCMPLVAFGLSQTVFAGTPVFQLAVFLTGCCPGGGQSNMWTHLLGGNLDMSIVMTFVSTIMAFVALPAWVLLLGPVIVRGATFSIPFGDIAMLLVTLIGPCFIGLLIQRFLPRISEYVKMGLTPFSIFVLLYTIAFGCASYRYIFSVMNTKIILGSLALPFIGYFLGLILGLVFRQPRKDAVAISIETGIQNNTIAIFMLNVTLVAPLSTLGIVIPATVFLFTPIPLVIVGFGRLGYRYYKSRKSGKVDMAMDNVEAEQNGKPDTIVATMSSRSSVAAPGSQVEAPHKNGIDNPAADLSDNPT</sequence>
<dbReference type="Gene3D" id="1.20.1530.20">
    <property type="match status" value="1"/>
</dbReference>
<feature type="transmembrane region" description="Helical" evidence="8">
    <location>
        <begin position="334"/>
        <end position="357"/>
    </location>
</feature>
<keyword evidence="10" id="KW-1185">Reference proteome</keyword>
<evidence type="ECO:0000256" key="3">
    <source>
        <dbReference type="ARBA" id="ARBA00022692"/>
    </source>
</evidence>
<feature type="transmembrane region" description="Helical" evidence="8">
    <location>
        <begin position="404"/>
        <end position="423"/>
    </location>
</feature>
<dbReference type="InterPro" id="IPR002657">
    <property type="entry name" value="BilAc:Na_symport/Acr3"/>
</dbReference>
<feature type="transmembrane region" description="Helical" evidence="8">
    <location>
        <begin position="273"/>
        <end position="294"/>
    </location>
</feature>
<feature type="transmembrane region" description="Helical" evidence="8">
    <location>
        <begin position="235"/>
        <end position="261"/>
    </location>
</feature>
<feature type="region of interest" description="Disordered" evidence="7">
    <location>
        <begin position="454"/>
        <end position="486"/>
    </location>
</feature>
<comment type="subcellular location">
    <subcellularLocation>
        <location evidence="1">Membrane</location>
        <topology evidence="1">Multi-pass membrane protein</topology>
    </subcellularLocation>
</comment>
<evidence type="ECO:0000256" key="9">
    <source>
        <dbReference type="SAM" id="SignalP"/>
    </source>
</evidence>
<dbReference type="GeneID" id="108668487"/>
<evidence type="ECO:0000256" key="8">
    <source>
        <dbReference type="SAM" id="Phobius"/>
    </source>
</evidence>
<dbReference type="PANTHER" id="PTHR10361:SF28">
    <property type="entry name" value="P3 PROTEIN-RELATED"/>
    <property type="match status" value="1"/>
</dbReference>